<accession>A0AAJ0MBP8</accession>
<evidence type="ECO:0000313" key="2">
    <source>
        <dbReference type="Proteomes" id="UP001275084"/>
    </source>
</evidence>
<comment type="caution">
    <text evidence="1">The sequence shown here is derived from an EMBL/GenBank/DDBJ whole genome shotgun (WGS) entry which is preliminary data.</text>
</comment>
<dbReference type="Proteomes" id="UP001275084">
    <property type="component" value="Unassembled WGS sequence"/>
</dbReference>
<name>A0AAJ0MBP8_9PEZI</name>
<reference evidence="1" key="1">
    <citation type="journal article" date="2023" name="Mol. Phylogenet. Evol.">
        <title>Genome-scale phylogeny and comparative genomics of the fungal order Sordariales.</title>
        <authorList>
            <person name="Hensen N."/>
            <person name="Bonometti L."/>
            <person name="Westerberg I."/>
            <person name="Brannstrom I.O."/>
            <person name="Guillou S."/>
            <person name="Cros-Aarteil S."/>
            <person name="Calhoun S."/>
            <person name="Haridas S."/>
            <person name="Kuo A."/>
            <person name="Mondo S."/>
            <person name="Pangilinan J."/>
            <person name="Riley R."/>
            <person name="LaButti K."/>
            <person name="Andreopoulos B."/>
            <person name="Lipzen A."/>
            <person name="Chen C."/>
            <person name="Yan M."/>
            <person name="Daum C."/>
            <person name="Ng V."/>
            <person name="Clum A."/>
            <person name="Steindorff A."/>
            <person name="Ohm R.A."/>
            <person name="Martin F."/>
            <person name="Silar P."/>
            <person name="Natvig D.O."/>
            <person name="Lalanne C."/>
            <person name="Gautier V."/>
            <person name="Ament-Velasquez S.L."/>
            <person name="Kruys A."/>
            <person name="Hutchinson M.I."/>
            <person name="Powell A.J."/>
            <person name="Barry K."/>
            <person name="Miller A.N."/>
            <person name="Grigoriev I.V."/>
            <person name="Debuchy R."/>
            <person name="Gladieux P."/>
            <person name="Hiltunen Thoren M."/>
            <person name="Johannesson H."/>
        </authorList>
    </citation>
    <scope>NUCLEOTIDE SEQUENCE</scope>
    <source>
        <strain evidence="1">CBS 955.72</strain>
    </source>
</reference>
<dbReference type="EMBL" id="JAUIQD010000005">
    <property type="protein sequence ID" value="KAK3348817.1"/>
    <property type="molecule type" value="Genomic_DNA"/>
</dbReference>
<keyword evidence="2" id="KW-1185">Reference proteome</keyword>
<organism evidence="1 2">
    <name type="scientific">Lasiosphaeria hispida</name>
    <dbReference type="NCBI Taxonomy" id="260671"/>
    <lineage>
        <taxon>Eukaryota</taxon>
        <taxon>Fungi</taxon>
        <taxon>Dikarya</taxon>
        <taxon>Ascomycota</taxon>
        <taxon>Pezizomycotina</taxon>
        <taxon>Sordariomycetes</taxon>
        <taxon>Sordariomycetidae</taxon>
        <taxon>Sordariales</taxon>
        <taxon>Lasiosphaeriaceae</taxon>
        <taxon>Lasiosphaeria</taxon>
    </lineage>
</organism>
<protein>
    <submittedName>
        <fullName evidence="1">Uncharacterized protein</fullName>
    </submittedName>
</protein>
<dbReference type="AlphaFoldDB" id="A0AAJ0MBP8"/>
<proteinExistence type="predicted"/>
<reference evidence="1" key="2">
    <citation type="submission" date="2023-06" db="EMBL/GenBank/DDBJ databases">
        <authorList>
            <consortium name="Lawrence Berkeley National Laboratory"/>
            <person name="Haridas S."/>
            <person name="Hensen N."/>
            <person name="Bonometti L."/>
            <person name="Westerberg I."/>
            <person name="Brannstrom I.O."/>
            <person name="Guillou S."/>
            <person name="Cros-Aarteil S."/>
            <person name="Calhoun S."/>
            <person name="Kuo A."/>
            <person name="Mondo S."/>
            <person name="Pangilinan J."/>
            <person name="Riley R."/>
            <person name="Labutti K."/>
            <person name="Andreopoulos B."/>
            <person name="Lipzen A."/>
            <person name="Chen C."/>
            <person name="Yanf M."/>
            <person name="Daum C."/>
            <person name="Ng V."/>
            <person name="Clum A."/>
            <person name="Steindorff A."/>
            <person name="Ohm R."/>
            <person name="Martin F."/>
            <person name="Silar P."/>
            <person name="Natvig D."/>
            <person name="Lalanne C."/>
            <person name="Gautier V."/>
            <person name="Ament-Velasquez S.L."/>
            <person name="Kruys A."/>
            <person name="Hutchinson M.I."/>
            <person name="Powell A.J."/>
            <person name="Barry K."/>
            <person name="Miller A.N."/>
            <person name="Grigoriev I.V."/>
            <person name="Debuchy R."/>
            <person name="Gladieux P."/>
            <person name="Thoren M.H."/>
            <person name="Johannesson H."/>
        </authorList>
    </citation>
    <scope>NUCLEOTIDE SEQUENCE</scope>
    <source>
        <strain evidence="1">CBS 955.72</strain>
    </source>
</reference>
<evidence type="ECO:0000313" key="1">
    <source>
        <dbReference type="EMBL" id="KAK3348817.1"/>
    </source>
</evidence>
<sequence length="130" mass="14288">MAESFDRIVINTRVVIIEAIILSMSPYLLCHPFLPIFKVGRYSVGVGAGGWVIPIWDTELVNANATTYASIQFWYRLSLKTAEITSDGIKAIVEFRGEGSAKAPTRDKCGHGVLSASELLRITLQENSIT</sequence>
<gene>
    <name evidence="1" type="ORF">B0T25DRAFT_609049</name>
</gene>